<gene>
    <name evidence="2" type="ORF">NPA36_04365</name>
</gene>
<comment type="caution">
    <text evidence="2">The sequence shown here is derived from an EMBL/GenBank/DDBJ whole genome shotgun (WGS) entry which is preliminary data.</text>
</comment>
<reference evidence="2" key="3">
    <citation type="journal article" date="2023" name="Microbiol. Resour. Announc.">
        <title>Draft Genome Sequence of Granulicatella sp. Strain S8, Isolated from a Marine Fish, Seriola quinqueradiata.</title>
        <authorList>
            <person name="Lee M."/>
            <person name="Farooq A."/>
            <person name="Jeong J.B."/>
            <person name="Jung M.Y."/>
        </authorList>
    </citation>
    <scope>NUCLEOTIDE SEQUENCE</scope>
    <source>
        <strain evidence="2">S8</strain>
    </source>
</reference>
<accession>A0ABT1WNG7</accession>
<protein>
    <submittedName>
        <fullName evidence="2">Uncharacterized protein</fullName>
    </submittedName>
</protein>
<sequence>MYGFIALIIVYGLSAIISQVFKNSLNGSKSKKTTSQVLTEYKKKFEDASKELSKKTEDTTRTGRTQNFLTGQKNSQTKQNFLNSQRNSTHHQKSQVSQNFGRQVNSVRPSKASKQAMSNASLKTSNKQPQKMQSSQKTEDKLQLMQDCLAQIQKVFKNYDENKLNISIIDIDFVKEFKLLNSSQIYHMDRNDVLTYVQKLERFKIKNPTLPEKLIKSLENFLRDIRYIQNDSLVEEETFPEKVIRNNLSKHKSLVPIGNKTVLPLKQSIIWKEILDKPKSMR</sequence>
<feature type="compositionally biased region" description="Polar residues" evidence="1">
    <location>
        <begin position="62"/>
        <end position="87"/>
    </location>
</feature>
<keyword evidence="3" id="KW-1185">Reference proteome</keyword>
<feature type="compositionally biased region" description="Basic and acidic residues" evidence="1">
    <location>
        <begin position="48"/>
        <end position="61"/>
    </location>
</feature>
<feature type="compositionally biased region" description="Polar residues" evidence="1">
    <location>
        <begin position="94"/>
        <end position="136"/>
    </location>
</feature>
<reference evidence="2" key="1">
    <citation type="submission" date="2022-07" db="EMBL/GenBank/DDBJ databases">
        <authorList>
            <person name="Jung M.-Y."/>
            <person name="Lee M."/>
        </authorList>
    </citation>
    <scope>NUCLEOTIDE SEQUENCE</scope>
    <source>
        <strain evidence="2">S8</strain>
    </source>
</reference>
<reference evidence="2" key="2">
    <citation type="journal article" date="2023" name="Curr. Microbiol.">
        <title>Granulicatella seriolae sp. nov., a Novel Facultative Anaerobe Isolated from Yellowtail Marine Fish.</title>
        <authorList>
            <person name="Lee M."/>
            <person name="Choi Y.J."/>
            <person name="Farooq A."/>
            <person name="Jeong J.B."/>
            <person name="Jung M.Y."/>
        </authorList>
    </citation>
    <scope>NUCLEOTIDE SEQUENCE</scope>
    <source>
        <strain evidence="2">S8</strain>
    </source>
</reference>
<dbReference type="Proteomes" id="UP001059480">
    <property type="component" value="Unassembled WGS sequence"/>
</dbReference>
<feature type="region of interest" description="Disordered" evidence="1">
    <location>
        <begin position="48"/>
        <end position="139"/>
    </location>
</feature>
<dbReference type="EMBL" id="JANHNZ010000003">
    <property type="protein sequence ID" value="MCQ9209779.1"/>
    <property type="molecule type" value="Genomic_DNA"/>
</dbReference>
<proteinExistence type="predicted"/>
<evidence type="ECO:0000313" key="3">
    <source>
        <dbReference type="Proteomes" id="UP001059480"/>
    </source>
</evidence>
<dbReference type="RefSeq" id="WP_256944889.1">
    <property type="nucleotide sequence ID" value="NZ_JANHNZ010000003.1"/>
</dbReference>
<evidence type="ECO:0000256" key="1">
    <source>
        <dbReference type="SAM" id="MobiDB-lite"/>
    </source>
</evidence>
<name>A0ABT1WNG7_9LACT</name>
<organism evidence="2 3">
    <name type="scientific">Granulicatella seriolae</name>
    <dbReference type="NCBI Taxonomy" id="2967226"/>
    <lineage>
        <taxon>Bacteria</taxon>
        <taxon>Bacillati</taxon>
        <taxon>Bacillota</taxon>
        <taxon>Bacilli</taxon>
        <taxon>Lactobacillales</taxon>
        <taxon>Carnobacteriaceae</taxon>
        <taxon>Granulicatella</taxon>
    </lineage>
</organism>
<evidence type="ECO:0000313" key="2">
    <source>
        <dbReference type="EMBL" id="MCQ9209779.1"/>
    </source>
</evidence>